<protein>
    <submittedName>
        <fullName evidence="4">Nucleic acid binding protein</fullName>
    </submittedName>
</protein>
<evidence type="ECO:0000259" key="2">
    <source>
        <dbReference type="Pfam" id="PF13509"/>
    </source>
</evidence>
<evidence type="ECO:0000313" key="5">
    <source>
        <dbReference type="Proteomes" id="UP000006327"/>
    </source>
</evidence>
<proteinExistence type="inferred from homology"/>
<dbReference type="RefSeq" id="WP_007621809.1">
    <property type="nucleotide sequence ID" value="NZ_BAEO01000047.1"/>
</dbReference>
<evidence type="ECO:0000313" key="4">
    <source>
        <dbReference type="EMBL" id="GAC20171.1"/>
    </source>
</evidence>
<dbReference type="PANTHER" id="PTHR37296:SF1">
    <property type="entry name" value="CONSERVED VIRULENCE FACTOR B"/>
    <property type="match status" value="1"/>
</dbReference>
<dbReference type="Pfam" id="PF13509">
    <property type="entry name" value="S1_2"/>
    <property type="match status" value="1"/>
</dbReference>
<name>K6Y892_9ALTE</name>
<dbReference type="PIRSF" id="PIRSF012524">
    <property type="entry name" value="YitL_S1"/>
    <property type="match status" value="1"/>
</dbReference>
<dbReference type="InterPro" id="IPR039566">
    <property type="entry name" value="CvfB_S1_st"/>
</dbReference>
<dbReference type="InterPro" id="IPR012340">
    <property type="entry name" value="NA-bd_OB-fold"/>
</dbReference>
<comment type="caution">
    <text evidence="4">The sequence shown here is derived from an EMBL/GenBank/DDBJ whole genome shotgun (WGS) entry which is preliminary data.</text>
</comment>
<accession>K6Y892</accession>
<evidence type="ECO:0000259" key="3">
    <source>
        <dbReference type="Pfam" id="PF17783"/>
    </source>
</evidence>
<dbReference type="AlphaFoldDB" id="K6Y892"/>
<dbReference type="STRING" id="493475.GARC_3212"/>
<feature type="domain" description="Conserved virulence factor B-like winged helix" evidence="3">
    <location>
        <begin position="222"/>
        <end position="279"/>
    </location>
</feature>
<dbReference type="eggNOG" id="COG2996">
    <property type="taxonomic scope" value="Bacteria"/>
</dbReference>
<dbReference type="OrthoDB" id="9801597at2"/>
<dbReference type="PANTHER" id="PTHR37296">
    <property type="entry name" value="CONSERVED VIRULENCE FACTOR B"/>
    <property type="match status" value="1"/>
</dbReference>
<dbReference type="Gene3D" id="1.10.10.10">
    <property type="entry name" value="Winged helix-like DNA-binding domain superfamily/Winged helix DNA-binding domain"/>
    <property type="match status" value="1"/>
</dbReference>
<keyword evidence="5" id="KW-1185">Reference proteome</keyword>
<comment type="similarity">
    <text evidence="1">Belongs to the CvfB family.</text>
</comment>
<dbReference type="InterPro" id="IPR036388">
    <property type="entry name" value="WH-like_DNA-bd_sf"/>
</dbReference>
<dbReference type="InterPro" id="IPR040764">
    <property type="entry name" value="CvfB_WH"/>
</dbReference>
<feature type="domain" description="Conserved virulence factor B first S1" evidence="2">
    <location>
        <begin position="4"/>
        <end position="64"/>
    </location>
</feature>
<sequence>MSQVGKFNTLEVVNEVPFGFYLDAGDKGQILLPTKNAPLGCKLGDMVNAFIYHDSDDRLIATIKRPKVFVDHCAYLKVVSVTKVGVFLDWGLEKDLLVPFNEQDYPMSEGVSYVVYVFCDEETGRLAASTKLKDFLYEESSEEGGTFEPKQEVELLICAQTDMGYKAIINGSHLGLLFRDEVFHPIKVGHSVKGYIKRIREDGKIDLCFQFHDPTARNTLEEQIIEDLIAHDGLSTLTDKSSADEISKRFNVSKNVYKKAIGSLFRQKRILLDKTKITLVKK</sequence>
<dbReference type="Gene3D" id="2.40.50.140">
    <property type="entry name" value="Nucleic acid-binding proteins"/>
    <property type="match status" value="2"/>
</dbReference>
<reference evidence="4 5" key="1">
    <citation type="journal article" date="2017" name="Antonie Van Leeuwenhoek">
        <title>Rhizobium rhizosphaerae sp. nov., a novel species isolated from rice rhizosphere.</title>
        <authorList>
            <person name="Zhao J.J."/>
            <person name="Zhang J."/>
            <person name="Zhang R.J."/>
            <person name="Zhang C.W."/>
            <person name="Yin H.Q."/>
            <person name="Zhang X.X."/>
        </authorList>
    </citation>
    <scope>NUCLEOTIDE SEQUENCE [LARGE SCALE GENOMIC DNA]</scope>
    <source>
        <strain evidence="4 5">BSs20135</strain>
    </source>
</reference>
<dbReference type="Proteomes" id="UP000006327">
    <property type="component" value="Unassembled WGS sequence"/>
</dbReference>
<dbReference type="EMBL" id="BAEO01000047">
    <property type="protein sequence ID" value="GAC20171.1"/>
    <property type="molecule type" value="Genomic_DNA"/>
</dbReference>
<evidence type="ECO:0000256" key="1">
    <source>
        <dbReference type="PIRNR" id="PIRNR012524"/>
    </source>
</evidence>
<dbReference type="Pfam" id="PF17783">
    <property type="entry name" value="WHD_CvfB"/>
    <property type="match status" value="1"/>
</dbReference>
<dbReference type="InterPro" id="IPR014464">
    <property type="entry name" value="CvfB_fam"/>
</dbReference>
<gene>
    <name evidence="4" type="ORF">GARC_3212</name>
</gene>
<organism evidence="4 5">
    <name type="scientific">Paraglaciecola arctica BSs20135</name>
    <dbReference type="NCBI Taxonomy" id="493475"/>
    <lineage>
        <taxon>Bacteria</taxon>
        <taxon>Pseudomonadati</taxon>
        <taxon>Pseudomonadota</taxon>
        <taxon>Gammaproteobacteria</taxon>
        <taxon>Alteromonadales</taxon>
        <taxon>Alteromonadaceae</taxon>
        <taxon>Paraglaciecola</taxon>
    </lineage>
</organism>